<protein>
    <submittedName>
        <fullName evidence="3">Arsenate reductase ArsC</fullName>
        <ecNumber evidence="3">1.20.4.4</ecNumber>
    </submittedName>
</protein>
<dbReference type="InterPro" id="IPR036196">
    <property type="entry name" value="Ptyr_pPase_sf"/>
</dbReference>
<gene>
    <name evidence="3" type="ORF">ABFY20_19850</name>
</gene>
<accession>A0AB39BM34</accession>
<dbReference type="PANTHER" id="PTHR43428">
    <property type="entry name" value="ARSENATE REDUCTASE"/>
    <property type="match status" value="1"/>
</dbReference>
<reference evidence="3" key="1">
    <citation type="submission" date="2024-05" db="EMBL/GenBank/DDBJ databases">
        <title>Herbiconiux sp. A18JL235.</title>
        <authorList>
            <person name="Zhang G."/>
        </authorList>
    </citation>
    <scope>NUCLEOTIDE SEQUENCE</scope>
    <source>
        <strain evidence="3">A18JL235</strain>
        <plasmid evidence="3">unnamed1</plasmid>
    </source>
</reference>
<dbReference type="InterPro" id="IPR048716">
    <property type="entry name" value="Phosphatase-like_N"/>
</dbReference>
<geneLocation type="plasmid" evidence="3">
    <name>unnamed1</name>
</geneLocation>
<dbReference type="Pfam" id="PF01451">
    <property type="entry name" value="LMWPc"/>
    <property type="match status" value="1"/>
</dbReference>
<dbReference type="EC" id="1.20.4.4" evidence="3"/>
<dbReference type="RefSeq" id="WP_368499933.1">
    <property type="nucleotide sequence ID" value="NZ_CP162512.1"/>
</dbReference>
<dbReference type="NCBIfam" id="NF046112">
    <property type="entry name" value="MSMEG_6209_Nter"/>
    <property type="match status" value="1"/>
</dbReference>
<dbReference type="GO" id="GO:0046685">
    <property type="term" value="P:response to arsenic-containing substance"/>
    <property type="evidence" value="ECO:0007669"/>
    <property type="project" value="UniProtKB-KW"/>
</dbReference>
<dbReference type="Pfam" id="PF21234">
    <property type="entry name" value="Phosphatase-like_N"/>
    <property type="match status" value="1"/>
</dbReference>
<keyword evidence="3" id="KW-0614">Plasmid</keyword>
<dbReference type="InterPro" id="IPR023485">
    <property type="entry name" value="Ptyr_pPase"/>
</dbReference>
<dbReference type="SUPFAM" id="SSF52788">
    <property type="entry name" value="Phosphotyrosine protein phosphatases I"/>
    <property type="match status" value="1"/>
</dbReference>
<organism evidence="3">
    <name type="scientific">Herbiconiux sp. A18JL235</name>
    <dbReference type="NCBI Taxonomy" id="3152363"/>
    <lineage>
        <taxon>Bacteria</taxon>
        <taxon>Bacillati</taxon>
        <taxon>Actinomycetota</taxon>
        <taxon>Actinomycetes</taxon>
        <taxon>Micrococcales</taxon>
        <taxon>Microbacteriaceae</taxon>
        <taxon>Herbiconiux</taxon>
    </lineage>
</organism>
<dbReference type="AlphaFoldDB" id="A0AB39BM34"/>
<dbReference type="GO" id="GO:0030612">
    <property type="term" value="F:arsenate reductase (thioredoxin) activity"/>
    <property type="evidence" value="ECO:0007669"/>
    <property type="project" value="UniProtKB-EC"/>
</dbReference>
<dbReference type="PANTHER" id="PTHR43428:SF1">
    <property type="entry name" value="ARSENATE REDUCTASE"/>
    <property type="match status" value="1"/>
</dbReference>
<name>A0AB39BM34_9MICO</name>
<sequence length="218" mass="24149">MNPAITLDQQYALKTAATRLEREFAGTFNVETIERFLHSSYDQFAGRAKVTTFLPLLAEKFARQRLSALARVEGKHLDGKPTVLFLCIHNAGRSQMALGFFEHYAGENAVAWSGGSEPGDQVNGEAIAVMTERGIDISNEYPKPWTDEVVRAADVVITMGCGDACPIFPGKRYEEWVLDDPAGLTATDIRPIRDEIERRVLALLDELHVAPRFTSSHA</sequence>
<evidence type="ECO:0000259" key="2">
    <source>
        <dbReference type="SMART" id="SM00226"/>
    </source>
</evidence>
<dbReference type="EMBL" id="CP162512">
    <property type="protein sequence ID" value="XDI07570.1"/>
    <property type="molecule type" value="Genomic_DNA"/>
</dbReference>
<dbReference type="SMART" id="SM00226">
    <property type="entry name" value="LMWPc"/>
    <property type="match status" value="1"/>
</dbReference>
<dbReference type="CDD" id="cd16345">
    <property type="entry name" value="LMWP_ArsC"/>
    <property type="match status" value="1"/>
</dbReference>
<keyword evidence="3" id="KW-0560">Oxidoreductase</keyword>
<evidence type="ECO:0000256" key="1">
    <source>
        <dbReference type="ARBA" id="ARBA00022849"/>
    </source>
</evidence>
<dbReference type="Gene3D" id="3.40.50.2300">
    <property type="match status" value="1"/>
</dbReference>
<keyword evidence="1" id="KW-0059">Arsenical resistance</keyword>
<feature type="domain" description="Phosphotyrosine protein phosphatase I" evidence="2">
    <location>
        <begin position="81"/>
        <end position="206"/>
    </location>
</feature>
<evidence type="ECO:0000313" key="3">
    <source>
        <dbReference type="EMBL" id="XDI07570.1"/>
    </source>
</evidence>
<proteinExistence type="predicted"/>
<dbReference type="Gene3D" id="1.10.8.1060">
    <property type="entry name" value="Corynebacterium glutamicum thioredoxin-dependent arsenate reductase, N-terminal domain"/>
    <property type="match status" value="1"/>
</dbReference>